<accession>A0AA45WMT8</accession>
<gene>
    <name evidence="2" type="ORF">SAMN06265361_102629</name>
</gene>
<dbReference type="Pfam" id="PF11208">
    <property type="entry name" value="DUF2992"/>
    <property type="match status" value="1"/>
</dbReference>
<protein>
    <recommendedName>
        <fullName evidence="4">DUF2992 family protein</fullName>
    </recommendedName>
</protein>
<evidence type="ECO:0000313" key="2">
    <source>
        <dbReference type="EMBL" id="SMP14851.1"/>
    </source>
</evidence>
<dbReference type="PIRSF" id="PIRSF021328">
    <property type="entry name" value="UCP021328"/>
    <property type="match status" value="1"/>
</dbReference>
<dbReference type="EMBL" id="FXTU01000002">
    <property type="protein sequence ID" value="SMP14851.1"/>
    <property type="molecule type" value="Genomic_DNA"/>
</dbReference>
<evidence type="ECO:0000313" key="3">
    <source>
        <dbReference type="Proteomes" id="UP001157946"/>
    </source>
</evidence>
<dbReference type="AlphaFoldDB" id="A0AA45WMT8"/>
<feature type="region of interest" description="Disordered" evidence="1">
    <location>
        <begin position="114"/>
        <end position="135"/>
    </location>
</feature>
<evidence type="ECO:0000256" key="1">
    <source>
        <dbReference type="SAM" id="MobiDB-lite"/>
    </source>
</evidence>
<evidence type="ECO:0008006" key="4">
    <source>
        <dbReference type="Google" id="ProtNLM"/>
    </source>
</evidence>
<proteinExistence type="predicted"/>
<dbReference type="InterPro" id="IPR016787">
    <property type="entry name" value="UCP021328"/>
</dbReference>
<name>A0AA45WMT8_9BACL</name>
<organism evidence="2 3">
    <name type="scientific">Laceyella tengchongensis</name>
    <dbReference type="NCBI Taxonomy" id="574699"/>
    <lineage>
        <taxon>Bacteria</taxon>
        <taxon>Bacillati</taxon>
        <taxon>Bacillota</taxon>
        <taxon>Bacilli</taxon>
        <taxon>Bacillales</taxon>
        <taxon>Thermoactinomycetaceae</taxon>
        <taxon>Laceyella</taxon>
    </lineage>
</organism>
<reference evidence="2" key="1">
    <citation type="submission" date="2017-05" db="EMBL/GenBank/DDBJ databases">
        <authorList>
            <person name="Varghese N."/>
            <person name="Submissions S."/>
        </authorList>
    </citation>
    <scope>NUCLEOTIDE SEQUENCE</scope>
    <source>
        <strain evidence="2">DSM 45262</strain>
    </source>
</reference>
<feature type="compositionally biased region" description="Basic residues" evidence="1">
    <location>
        <begin position="118"/>
        <end position="135"/>
    </location>
</feature>
<dbReference type="Proteomes" id="UP001157946">
    <property type="component" value="Unassembled WGS sequence"/>
</dbReference>
<keyword evidence="3" id="KW-1185">Reference proteome</keyword>
<dbReference type="RefSeq" id="WP_102993174.1">
    <property type="nucleotide sequence ID" value="NZ_FXTU01000002.1"/>
</dbReference>
<sequence length="135" mass="15888">MKLTVYHDGQFWVGIIEETIDNKLRAGQVIFGSEPKDTEILDFVNKKLLAHIEKRKFQVDIEKKEKKVNPKRLARQVAKEMQQKGVSTYAHEALQLELQERKKERKILSKEEKEALAKKKREIKIAKRKAKHKGR</sequence>
<comment type="caution">
    <text evidence="2">The sequence shown here is derived from an EMBL/GenBank/DDBJ whole genome shotgun (WGS) entry which is preliminary data.</text>
</comment>